<dbReference type="InterPro" id="IPR016164">
    <property type="entry name" value="FAD-linked_Oxase-like_C"/>
</dbReference>
<dbReference type="PANTHER" id="PTHR11748">
    <property type="entry name" value="D-LACTATE DEHYDROGENASE"/>
    <property type="match status" value="1"/>
</dbReference>
<dbReference type="PROSITE" id="PS51387">
    <property type="entry name" value="FAD_PCMH"/>
    <property type="match status" value="1"/>
</dbReference>
<evidence type="ECO:0000313" key="7">
    <source>
        <dbReference type="Proteomes" id="UP000275865"/>
    </source>
</evidence>
<dbReference type="SUPFAM" id="SSF55103">
    <property type="entry name" value="FAD-linked oxidases, C-terminal domain"/>
    <property type="match status" value="1"/>
</dbReference>
<comment type="cofactor">
    <cofactor evidence="1">
        <name>FAD</name>
        <dbReference type="ChEBI" id="CHEBI:57692"/>
    </cofactor>
</comment>
<dbReference type="Proteomes" id="UP000275865">
    <property type="component" value="Unassembled WGS sequence"/>
</dbReference>
<dbReference type="InterPro" id="IPR004113">
    <property type="entry name" value="FAD-bd_oxidored_4_C"/>
</dbReference>
<dbReference type="RefSeq" id="WP_120687724.1">
    <property type="nucleotide sequence ID" value="NZ_RAZT01000001.1"/>
</dbReference>
<sequence>MPDDVLADLAAATDGDAVRPAGDGDAVAGVAPRYVAAPGSTEEAAALLRVAAARNLAVVVRGAGTKQDWGGPPRRLDLLLQTRRLTGVVEHAAGDLIVVVRAGTPVAELQAKLAPAGQQLALDTPLPPGAAATVGGVVATNTSGPRRMRYGTVRDLLIGITVVRPDGVLARAGGKVVKNVAGYDLGKLFTGAYGTLGLVTECAFRLHPLPTARAFLSCRSSDAAEAGSRVAAVLASQLAPSALEVDAAPGGGTETAVLLEGTARGVRERATAARALLGGATVTEQPPPWWSSYPWRSGDVGLKLTAALSGVPRLLAAAADAARRHRAPLTVRGSAGTGVLYGALPAATAPEAVAAIVTELRAETAAVGGHVVVLTAPLAVGERVDRWGPVEGLDLMRRVKAQFDPEARFAPGRFVGGI</sequence>
<keyword evidence="4" id="KW-0560">Oxidoreductase</keyword>
<dbReference type="AlphaFoldDB" id="A0A3A9YMI0"/>
<dbReference type="InterPro" id="IPR006094">
    <property type="entry name" value="Oxid_FAD_bind_N"/>
</dbReference>
<dbReference type="SUPFAM" id="SSF56176">
    <property type="entry name" value="FAD-binding/transporter-associated domain-like"/>
    <property type="match status" value="1"/>
</dbReference>
<dbReference type="InterPro" id="IPR016166">
    <property type="entry name" value="FAD-bd_PCMH"/>
</dbReference>
<evidence type="ECO:0000313" key="6">
    <source>
        <dbReference type="EMBL" id="RKN36404.1"/>
    </source>
</evidence>
<evidence type="ECO:0000259" key="5">
    <source>
        <dbReference type="PROSITE" id="PS51387"/>
    </source>
</evidence>
<name>A0A3A9YMI0_9ACTN</name>
<reference evidence="6 7" key="1">
    <citation type="submission" date="2018-09" db="EMBL/GenBank/DDBJ databases">
        <title>Micromonospora sp. nov. MS1-9, isolated from a root of Musa sp.</title>
        <authorList>
            <person name="Kuncharoen N."/>
            <person name="Kudo T."/>
            <person name="Ohkuma M."/>
            <person name="Yuki M."/>
            <person name="Tanasupawat S."/>
        </authorList>
    </citation>
    <scope>NUCLEOTIDE SEQUENCE [LARGE SCALE GENOMIC DNA]</scope>
    <source>
        <strain evidence="6 7">MS1-9</strain>
    </source>
</reference>
<keyword evidence="3" id="KW-0274">FAD</keyword>
<protein>
    <submittedName>
        <fullName evidence="6">FAD-binding oxidoreductase</fullName>
    </submittedName>
</protein>
<evidence type="ECO:0000256" key="2">
    <source>
        <dbReference type="ARBA" id="ARBA00022630"/>
    </source>
</evidence>
<dbReference type="Gene3D" id="3.30.465.10">
    <property type="match status" value="1"/>
</dbReference>
<evidence type="ECO:0000256" key="3">
    <source>
        <dbReference type="ARBA" id="ARBA00022827"/>
    </source>
</evidence>
<evidence type="ECO:0000256" key="1">
    <source>
        <dbReference type="ARBA" id="ARBA00001974"/>
    </source>
</evidence>
<accession>A0A3A9YMI0</accession>
<keyword evidence="2" id="KW-0285">Flavoprotein</keyword>
<dbReference type="PANTHER" id="PTHR11748:SF103">
    <property type="entry name" value="GLYCOLATE OXIDASE SUBUNIT GLCE"/>
    <property type="match status" value="1"/>
</dbReference>
<dbReference type="GO" id="GO:0071949">
    <property type="term" value="F:FAD binding"/>
    <property type="evidence" value="ECO:0007669"/>
    <property type="project" value="InterPro"/>
</dbReference>
<organism evidence="6 7">
    <name type="scientific">Micromonospora musae</name>
    <dbReference type="NCBI Taxonomy" id="1894970"/>
    <lineage>
        <taxon>Bacteria</taxon>
        <taxon>Bacillati</taxon>
        <taxon>Actinomycetota</taxon>
        <taxon>Actinomycetes</taxon>
        <taxon>Micromonosporales</taxon>
        <taxon>Micromonosporaceae</taxon>
        <taxon>Micromonospora</taxon>
    </lineage>
</organism>
<dbReference type="EMBL" id="RAZT01000001">
    <property type="protein sequence ID" value="RKN36404.1"/>
    <property type="molecule type" value="Genomic_DNA"/>
</dbReference>
<proteinExistence type="predicted"/>
<comment type="caution">
    <text evidence="6">The sequence shown here is derived from an EMBL/GenBank/DDBJ whole genome shotgun (WGS) entry which is preliminary data.</text>
</comment>
<dbReference type="InterPro" id="IPR016169">
    <property type="entry name" value="FAD-bd_PCMH_sub2"/>
</dbReference>
<dbReference type="Pfam" id="PF02913">
    <property type="entry name" value="FAD-oxidase_C"/>
    <property type="match status" value="1"/>
</dbReference>
<dbReference type="GO" id="GO:0016491">
    <property type="term" value="F:oxidoreductase activity"/>
    <property type="evidence" value="ECO:0007669"/>
    <property type="project" value="UniProtKB-KW"/>
</dbReference>
<dbReference type="InterPro" id="IPR036318">
    <property type="entry name" value="FAD-bd_PCMH-like_sf"/>
</dbReference>
<dbReference type="Pfam" id="PF01565">
    <property type="entry name" value="FAD_binding_4"/>
    <property type="match status" value="1"/>
</dbReference>
<gene>
    <name evidence="6" type="ORF">D7044_01790</name>
</gene>
<feature type="domain" description="FAD-binding PCMH-type" evidence="5">
    <location>
        <begin position="27"/>
        <end position="209"/>
    </location>
</feature>
<evidence type="ECO:0000256" key="4">
    <source>
        <dbReference type="ARBA" id="ARBA00023002"/>
    </source>
</evidence>